<evidence type="ECO:0000259" key="8">
    <source>
        <dbReference type="PROSITE" id="PS51194"/>
    </source>
</evidence>
<sequence>MITRMAPKSKKHIEISIQPKGQAANNHKNAKTTKVSTQPTITSPSTSFKLNTSWTPALIEKLKSYATILVTGPTGCGKSTQVPVAIRFAFPDARTLLVQPRRLATERLAHYIASLLGTTVGDGVGFFMGRCNISDNRTQLLIATAGAAFNRILSRPDEFDFIILDEIHEESPQIEQLKAVCKIAQQKYNFKLILMSATKDPLVLQAIFPNFYHFTIETIGIDKQQTNFQIKEFYGGMLEGDKGNRKSNSALKLNVILRDIRSPAVLNHKPYLKAAAVVLLKILVKWKQGDIIVFLPGIAAITDFIYTLDGIATPWTEVRRLDKPKYNILVVHSMCSEEYKLDSLTAMSKSQTVPNVLLATNLCETSLTLPTLCYVVDTGLTRQFTLKDGRKKLVTTLTSIESMIQRRGRVGRVCPGEYHSVIHVNAFSHLSPCYAKETEIDSLPYLILLSFLDNNQGEESSASIFSSLISELLLTSKRFTNMDIFYTLRSLLASSLAIQYDTIISTKKDHPIQQTHDYFVQYYRCSADDSMEAEDQKSNYEDDKQSSESEEQSTSTSVNTLGKATQNASVDDAKEASLLSPETIAMIKDSKHYGISERAVLPLLMKYSLDKSIIYYWHFMLGLPYTGMAIFSFNAINYSIFISDLEMKISRDKLKDSVTNTALLLLTAILNPDVFMDFYDKGGFYLRIAVLDIYARKYSQDYIEHTTAVTILRRYGTVHLIEGYSDGAAAAIILALWRKRFPVPTEHPTDEEAHWCLVRCLSPYSLRQLELEIISCRSKLAKAGLLSEPPSHEQLLMETVYPLTNTELVSELQSYGYCYYDNQDDEAYDGHPKRCMECWEKYAKDKHCTNSTLSVILQEAEHYKDAYFKLCAFADIMIAMDKPGSEVAAYFDMNHQDSLKSIAKDINSVLEGSLTRSLQLKDFVNGQKIDDPNRFKLTCYSELLAESYSTPLKVISVNLANINNILRRPWEPVYNYCPYTPSVSLDLVASKHNTNFQSLLFDRIESLIYYMPLLSGSLIAGTPSIKCQTRIVNGAYLHNGPLVTLLIYILVNDCVDCMFYQFKENPNTFIFELCRFDQHFYRVRLDTIEKQNTLCSILVAISLILERYGTALNIFSETGNRKPSAGQHRYITDHNLVEQLSAIFGRDIQLTKAAKDYIERVRGDGKTSPILCFSRTVLEFIQTPLNNDTPYLPGMLGLIELIDLNEYELRGTIRTFEYQKGTNSVINA</sequence>
<keyword evidence="6" id="KW-0812">Transmembrane</keyword>
<dbReference type="FunFam" id="3.40.50.300:FF:004205">
    <property type="entry name" value="ATP-dependent helicase hrpA"/>
    <property type="match status" value="1"/>
</dbReference>
<feature type="domain" description="Helicase ATP-binding" evidence="7">
    <location>
        <begin position="59"/>
        <end position="217"/>
    </location>
</feature>
<evidence type="ECO:0000256" key="4">
    <source>
        <dbReference type="ARBA" id="ARBA00022840"/>
    </source>
</evidence>
<dbReference type="SMART" id="SM00487">
    <property type="entry name" value="DEXDc"/>
    <property type="match status" value="1"/>
</dbReference>
<dbReference type="InterPro" id="IPR027417">
    <property type="entry name" value="P-loop_NTPase"/>
</dbReference>
<evidence type="ECO:0000313" key="10">
    <source>
        <dbReference type="Proteomes" id="UP000070089"/>
    </source>
</evidence>
<feature type="region of interest" description="Disordered" evidence="5">
    <location>
        <begin position="533"/>
        <end position="561"/>
    </location>
</feature>
<dbReference type="Pfam" id="PF00271">
    <property type="entry name" value="Helicase_C"/>
    <property type="match status" value="1"/>
</dbReference>
<evidence type="ECO:0000256" key="6">
    <source>
        <dbReference type="SAM" id="Phobius"/>
    </source>
</evidence>
<keyword evidence="3 9" id="KW-0347">Helicase</keyword>
<reference evidence="9 10" key="1">
    <citation type="journal article" date="2015" name="Mol. Biochem. Parasitol.">
        <title>Identification of polymorphic genes for use in assemblage B genotyping assays through comparative genomics of multiple assemblage B Giardia duodenalis isolates.</title>
        <authorList>
            <person name="Wielinga C."/>
            <person name="Thompson R.C."/>
            <person name="Monis P."/>
            <person name="Ryan U."/>
        </authorList>
    </citation>
    <scope>NUCLEOTIDE SEQUENCE [LARGE SCALE GENOMIC DNA]</scope>
    <source>
        <strain evidence="9 10">BAH15c1</strain>
    </source>
</reference>
<proteinExistence type="predicted"/>
<feature type="compositionally biased region" description="Polar residues" evidence="5">
    <location>
        <begin position="23"/>
        <end position="35"/>
    </location>
</feature>
<organism evidence="9 10">
    <name type="scientific">Giardia duodenalis assemblage B</name>
    <dbReference type="NCBI Taxonomy" id="1394984"/>
    <lineage>
        <taxon>Eukaryota</taxon>
        <taxon>Metamonada</taxon>
        <taxon>Diplomonadida</taxon>
        <taxon>Hexamitidae</taxon>
        <taxon>Giardiinae</taxon>
        <taxon>Giardia</taxon>
    </lineage>
</organism>
<evidence type="ECO:0000313" key="9">
    <source>
        <dbReference type="EMBL" id="KWX15301.1"/>
    </source>
</evidence>
<accession>A0A132NZ00</accession>
<dbReference type="Pfam" id="PF00270">
    <property type="entry name" value="DEAD"/>
    <property type="match status" value="1"/>
</dbReference>
<dbReference type="InterPro" id="IPR014001">
    <property type="entry name" value="Helicase_ATP-bd"/>
</dbReference>
<dbReference type="VEuPathDB" id="GiardiaDB:QR46_0623"/>
<keyword evidence="1" id="KW-0547">Nucleotide-binding</keyword>
<dbReference type="GO" id="GO:0005524">
    <property type="term" value="F:ATP binding"/>
    <property type="evidence" value="ECO:0007669"/>
    <property type="project" value="UniProtKB-KW"/>
</dbReference>
<dbReference type="Proteomes" id="UP000070089">
    <property type="component" value="Unassembled WGS sequence"/>
</dbReference>
<keyword evidence="2" id="KW-0378">Hydrolase</keyword>
<feature type="transmembrane region" description="Helical" evidence="6">
    <location>
        <begin position="613"/>
        <end position="633"/>
    </location>
</feature>
<keyword evidence="6" id="KW-1133">Transmembrane helix</keyword>
<evidence type="ECO:0000256" key="3">
    <source>
        <dbReference type="ARBA" id="ARBA00022806"/>
    </source>
</evidence>
<dbReference type="AlphaFoldDB" id="A0A132NZ00"/>
<evidence type="ECO:0000256" key="2">
    <source>
        <dbReference type="ARBA" id="ARBA00022801"/>
    </source>
</evidence>
<dbReference type="CDD" id="cd17917">
    <property type="entry name" value="DEXHc_RHA-like"/>
    <property type="match status" value="1"/>
</dbReference>
<dbReference type="PANTHER" id="PTHR18934:SF91">
    <property type="entry name" value="PRE-MRNA-SPLICING FACTOR ATP-DEPENDENT RNA HELICASE PRP16"/>
    <property type="match status" value="1"/>
</dbReference>
<protein>
    <submittedName>
        <fullName evidence="9">RNA helicase A/hrpA/ ATP-dependent</fullName>
    </submittedName>
</protein>
<feature type="compositionally biased region" description="Basic and acidic residues" evidence="5">
    <location>
        <begin position="534"/>
        <end position="547"/>
    </location>
</feature>
<feature type="region of interest" description="Disordered" evidence="5">
    <location>
        <begin position="1"/>
        <end position="42"/>
    </location>
</feature>
<dbReference type="SUPFAM" id="SSF52540">
    <property type="entry name" value="P-loop containing nucleoside triphosphate hydrolases"/>
    <property type="match status" value="1"/>
</dbReference>
<evidence type="ECO:0000256" key="1">
    <source>
        <dbReference type="ARBA" id="ARBA00022741"/>
    </source>
</evidence>
<feature type="domain" description="Helicase C-terminal" evidence="8">
    <location>
        <begin position="278"/>
        <end position="451"/>
    </location>
</feature>
<gene>
    <name evidence="9" type="ORF">QR46_0623</name>
</gene>
<dbReference type="InterPro" id="IPR011545">
    <property type="entry name" value="DEAD/DEAH_box_helicase_dom"/>
</dbReference>
<keyword evidence="4" id="KW-0067">ATP-binding</keyword>
<name>A0A132NZ00_GIAIN</name>
<dbReference type="OrthoDB" id="10256806at2759"/>
<dbReference type="GO" id="GO:0004386">
    <property type="term" value="F:helicase activity"/>
    <property type="evidence" value="ECO:0007669"/>
    <property type="project" value="UniProtKB-KW"/>
</dbReference>
<dbReference type="PANTHER" id="PTHR18934">
    <property type="entry name" value="ATP-DEPENDENT RNA HELICASE"/>
    <property type="match status" value="1"/>
</dbReference>
<dbReference type="SMART" id="SM00490">
    <property type="entry name" value="HELICc"/>
    <property type="match status" value="1"/>
</dbReference>
<evidence type="ECO:0000256" key="5">
    <source>
        <dbReference type="SAM" id="MobiDB-lite"/>
    </source>
</evidence>
<dbReference type="GO" id="GO:0003723">
    <property type="term" value="F:RNA binding"/>
    <property type="evidence" value="ECO:0007669"/>
    <property type="project" value="TreeGrafter"/>
</dbReference>
<dbReference type="EMBL" id="JXTI01000010">
    <property type="protein sequence ID" value="KWX15301.1"/>
    <property type="molecule type" value="Genomic_DNA"/>
</dbReference>
<dbReference type="PROSITE" id="PS51194">
    <property type="entry name" value="HELICASE_CTER"/>
    <property type="match status" value="1"/>
</dbReference>
<comment type="caution">
    <text evidence="9">The sequence shown here is derived from an EMBL/GenBank/DDBJ whole genome shotgun (WGS) entry which is preliminary data.</text>
</comment>
<dbReference type="Gene3D" id="3.40.50.300">
    <property type="entry name" value="P-loop containing nucleotide triphosphate hydrolases"/>
    <property type="match status" value="2"/>
</dbReference>
<evidence type="ECO:0000259" key="7">
    <source>
        <dbReference type="PROSITE" id="PS51192"/>
    </source>
</evidence>
<dbReference type="GO" id="GO:0016787">
    <property type="term" value="F:hydrolase activity"/>
    <property type="evidence" value="ECO:0007669"/>
    <property type="project" value="UniProtKB-KW"/>
</dbReference>
<dbReference type="PROSITE" id="PS51192">
    <property type="entry name" value="HELICASE_ATP_BIND_1"/>
    <property type="match status" value="1"/>
</dbReference>
<keyword evidence="6" id="KW-0472">Membrane</keyword>
<dbReference type="InterPro" id="IPR001650">
    <property type="entry name" value="Helicase_C-like"/>
</dbReference>